<evidence type="ECO:0000256" key="1">
    <source>
        <dbReference type="SAM" id="SignalP"/>
    </source>
</evidence>
<proteinExistence type="predicted"/>
<gene>
    <name evidence="3" type="ORF">GCM10023307_12550</name>
</gene>
<evidence type="ECO:0000313" key="3">
    <source>
        <dbReference type="EMBL" id="GAA4788922.1"/>
    </source>
</evidence>
<feature type="chain" id="PRO_5045558065" description="DUF2314 domain-containing protein" evidence="1">
    <location>
        <begin position="19"/>
        <end position="157"/>
    </location>
</feature>
<dbReference type="InterPro" id="IPR018756">
    <property type="entry name" value="DUF2314"/>
</dbReference>
<keyword evidence="1" id="KW-0732">Signal</keyword>
<feature type="signal peptide" evidence="1">
    <location>
        <begin position="1"/>
        <end position="18"/>
    </location>
</feature>
<evidence type="ECO:0000259" key="2">
    <source>
        <dbReference type="Pfam" id="PF10077"/>
    </source>
</evidence>
<sequence>MKLQMFAILILLSWSAAAQDPQLAPNAPQDKPITAHSSELAAFEAAIAPHVAEAKRTYPEAKKKFVAGLPKGQSFFVTTRLHDGTGAFEQVFIAVRSIDGGMVHGRIWSEINTVRGYRFGDDYGFAESELLDWLITHPDGSEEGNVVGKFLDTYGRR</sequence>
<evidence type="ECO:0000313" key="4">
    <source>
        <dbReference type="Proteomes" id="UP001499959"/>
    </source>
</evidence>
<protein>
    <recommendedName>
        <fullName evidence="2">DUF2314 domain-containing protein</fullName>
    </recommendedName>
</protein>
<dbReference type="Proteomes" id="UP001499959">
    <property type="component" value="Unassembled WGS sequence"/>
</dbReference>
<comment type="caution">
    <text evidence="3">The sequence shown here is derived from an EMBL/GenBank/DDBJ whole genome shotgun (WGS) entry which is preliminary data.</text>
</comment>
<keyword evidence="4" id="KW-1185">Reference proteome</keyword>
<dbReference type="EMBL" id="BAABJE010000005">
    <property type="protein sequence ID" value="GAA4788922.1"/>
    <property type="molecule type" value="Genomic_DNA"/>
</dbReference>
<dbReference type="RefSeq" id="WP_345302461.1">
    <property type="nucleotide sequence ID" value="NZ_BAABJE010000005.1"/>
</dbReference>
<accession>A0ABP9B2Z1</accession>
<feature type="domain" description="DUF2314" evidence="2">
    <location>
        <begin position="70"/>
        <end position="138"/>
    </location>
</feature>
<organism evidence="3 4">
    <name type="scientific">Lysobacter hankyongensis</name>
    <dbReference type="NCBI Taxonomy" id="1176535"/>
    <lineage>
        <taxon>Bacteria</taxon>
        <taxon>Pseudomonadati</taxon>
        <taxon>Pseudomonadota</taxon>
        <taxon>Gammaproteobacteria</taxon>
        <taxon>Lysobacterales</taxon>
        <taxon>Lysobacteraceae</taxon>
        <taxon>Lysobacter</taxon>
    </lineage>
</organism>
<reference evidence="4" key="1">
    <citation type="journal article" date="2019" name="Int. J. Syst. Evol. Microbiol.">
        <title>The Global Catalogue of Microorganisms (GCM) 10K type strain sequencing project: providing services to taxonomists for standard genome sequencing and annotation.</title>
        <authorList>
            <consortium name="The Broad Institute Genomics Platform"/>
            <consortium name="The Broad Institute Genome Sequencing Center for Infectious Disease"/>
            <person name="Wu L."/>
            <person name="Ma J."/>
        </authorList>
    </citation>
    <scope>NUCLEOTIDE SEQUENCE [LARGE SCALE GENOMIC DNA]</scope>
    <source>
        <strain evidence="4">JCM 18204</strain>
    </source>
</reference>
<name>A0ABP9B2Z1_9GAMM</name>
<dbReference type="Pfam" id="PF10077">
    <property type="entry name" value="DUF2314"/>
    <property type="match status" value="1"/>
</dbReference>